<dbReference type="RefSeq" id="WP_285622739.1">
    <property type="nucleotide sequence ID" value="NZ_BSTJ01000004.1"/>
</dbReference>
<gene>
    <name evidence="1" type="ORF">Airi01_038290</name>
</gene>
<evidence type="ECO:0000313" key="2">
    <source>
        <dbReference type="Proteomes" id="UP001165135"/>
    </source>
</evidence>
<sequence>MAEPRYGEEGARPLVTAALDPVAGSLLRKARRDAARIRTEAHAAADALLTQARAEAGRILAEAHATGRSEATASARADRVRARRRARTIVLAARREAYEELRRRVRSAVASLCADSPVTVHRLRRLACDRAGGGARTVTAPGGGVIAVAADRRVDCSAAALADHAVDVLGAEVERLWES</sequence>
<reference evidence="1" key="1">
    <citation type="submission" date="2023-03" db="EMBL/GenBank/DDBJ databases">
        <title>Actinoallomurus iriomotensis NBRC 103681.</title>
        <authorList>
            <person name="Ichikawa N."/>
            <person name="Sato H."/>
            <person name="Tonouchi N."/>
        </authorList>
    </citation>
    <scope>NUCLEOTIDE SEQUENCE</scope>
    <source>
        <strain evidence="1">NBRC 103681</strain>
    </source>
</reference>
<organism evidence="1 2">
    <name type="scientific">Actinoallomurus iriomotensis</name>
    <dbReference type="NCBI Taxonomy" id="478107"/>
    <lineage>
        <taxon>Bacteria</taxon>
        <taxon>Bacillati</taxon>
        <taxon>Actinomycetota</taxon>
        <taxon>Actinomycetes</taxon>
        <taxon>Streptosporangiales</taxon>
        <taxon>Thermomonosporaceae</taxon>
        <taxon>Actinoallomurus</taxon>
    </lineage>
</organism>
<name>A0A9W6VQK5_9ACTN</name>
<dbReference type="EMBL" id="BSTJ01000004">
    <property type="protein sequence ID" value="GLY75562.1"/>
    <property type="molecule type" value="Genomic_DNA"/>
</dbReference>
<accession>A0A9W6VQK5</accession>
<comment type="caution">
    <text evidence="1">The sequence shown here is derived from an EMBL/GenBank/DDBJ whole genome shotgun (WGS) entry which is preliminary data.</text>
</comment>
<dbReference type="Proteomes" id="UP001165135">
    <property type="component" value="Unassembled WGS sequence"/>
</dbReference>
<protein>
    <submittedName>
        <fullName evidence="1">Uncharacterized protein</fullName>
    </submittedName>
</protein>
<dbReference type="AlphaFoldDB" id="A0A9W6VQK5"/>
<evidence type="ECO:0000313" key="1">
    <source>
        <dbReference type="EMBL" id="GLY75562.1"/>
    </source>
</evidence>
<proteinExistence type="predicted"/>